<dbReference type="HOGENOM" id="CLU_876167_0_0_5"/>
<dbReference type="STRING" id="574556.ACIS_00419"/>
<dbReference type="KEGG" id="acn:ACIS_00419"/>
<sequence length="325" mass="34356">MIFAGGGHMPGCCNNSGRNNDSTEEGGGGSYSRLRALPGQMRDSLLCGFSGASSFLIASASAIQSQIFLSTCRSSMEPGARRMHERNMRDALASMKASALPAAEMFILVPLLCALLHLFGNFSVALCLLICWGAMFAVCLFVRVTEIIKGCPRVESPMYGHGNPFPRVIPPQGSAIAMHESEASISSTLDDAPAGAANMSLPKTYALSVLFVPFRAVTLVSTLVLMAIALVCLVPRFFHDVYDVVKGCVGHGSSGHPRYTSQSAVTFPRVADTAREFYSLTKSALFDLAWVATLGITGVPSLMHGVTVEGMTSPPHVDISAAGVS</sequence>
<feature type="transmembrane region" description="Helical" evidence="2">
    <location>
        <begin position="123"/>
        <end position="144"/>
    </location>
</feature>
<proteinExistence type="predicted"/>
<keyword evidence="2" id="KW-0812">Transmembrane</keyword>
<feature type="region of interest" description="Disordered" evidence="1">
    <location>
        <begin position="1"/>
        <end position="29"/>
    </location>
</feature>
<evidence type="ECO:0000313" key="3">
    <source>
        <dbReference type="EMBL" id="ACZ49047.1"/>
    </source>
</evidence>
<evidence type="ECO:0000313" key="4">
    <source>
        <dbReference type="Proteomes" id="UP000000630"/>
    </source>
</evidence>
<dbReference type="Proteomes" id="UP000000630">
    <property type="component" value="Chromosome"/>
</dbReference>
<evidence type="ECO:0000256" key="1">
    <source>
        <dbReference type="SAM" id="MobiDB-lite"/>
    </source>
</evidence>
<dbReference type="AlphaFoldDB" id="D1AU19"/>
<organism evidence="3 4">
    <name type="scientific">Anaplasma centrale (strain Israel)</name>
    <name type="common">Anaplasma marginale subsp. centrale (strain Israel)</name>
    <dbReference type="NCBI Taxonomy" id="574556"/>
    <lineage>
        <taxon>Bacteria</taxon>
        <taxon>Pseudomonadati</taxon>
        <taxon>Pseudomonadota</taxon>
        <taxon>Alphaproteobacteria</taxon>
        <taxon>Rickettsiales</taxon>
        <taxon>Anaplasmataceae</taxon>
        <taxon>Anaplasma</taxon>
    </lineage>
</organism>
<reference evidence="3 4" key="1">
    <citation type="journal article" date="2010" name="J. Bacteriol.">
        <title>Complete genome sequence of Anaplasma marginale subsp. centrale.</title>
        <authorList>
            <person name="Herndon D.R."/>
            <person name="Palmer G.H."/>
            <person name="Shkap V."/>
            <person name="Knowles D.P. Jr."/>
            <person name="Brayton K.A."/>
        </authorList>
    </citation>
    <scope>NUCLEOTIDE SEQUENCE [LARGE SCALE GENOMIC DNA]</scope>
    <source>
        <strain evidence="3 4">Israel</strain>
    </source>
</reference>
<keyword evidence="4" id="KW-1185">Reference proteome</keyword>
<evidence type="ECO:0000256" key="2">
    <source>
        <dbReference type="SAM" id="Phobius"/>
    </source>
</evidence>
<feature type="transmembrane region" description="Helical" evidence="2">
    <location>
        <begin position="216"/>
        <end position="238"/>
    </location>
</feature>
<gene>
    <name evidence="3" type="ordered locus">ACIS_00419</name>
</gene>
<keyword evidence="2" id="KW-0472">Membrane</keyword>
<keyword evidence="2" id="KW-1133">Transmembrane helix</keyword>
<accession>D1AU19</accession>
<feature type="transmembrane region" description="Helical" evidence="2">
    <location>
        <begin position="97"/>
        <end position="117"/>
    </location>
</feature>
<dbReference type="EMBL" id="CP001759">
    <property type="protein sequence ID" value="ACZ49047.1"/>
    <property type="molecule type" value="Genomic_DNA"/>
</dbReference>
<protein>
    <submittedName>
        <fullName evidence="3">Uncharacterized protein</fullName>
    </submittedName>
</protein>
<name>D1AU19_ANACI</name>